<feature type="compositionally biased region" description="Basic and acidic residues" evidence="1">
    <location>
        <begin position="292"/>
        <end position="307"/>
    </location>
</feature>
<proteinExistence type="predicted"/>
<reference evidence="2 3" key="1">
    <citation type="submission" date="2018-10" db="EMBL/GenBank/DDBJ databases">
        <title>Fifty Aureobasidium pullulans genomes reveal a recombining polyextremotolerant generalist.</title>
        <authorList>
            <person name="Gostincar C."/>
            <person name="Turk M."/>
            <person name="Zajc J."/>
            <person name="Gunde-Cimerman N."/>
        </authorList>
    </citation>
    <scope>NUCLEOTIDE SEQUENCE [LARGE SCALE GENOMIC DNA]</scope>
    <source>
        <strain evidence="2 3">EXF-3844</strain>
    </source>
</reference>
<feature type="compositionally biased region" description="Basic and acidic residues" evidence="1">
    <location>
        <begin position="225"/>
        <end position="234"/>
    </location>
</feature>
<organism evidence="2 3">
    <name type="scientific">Aureobasidium pullulans</name>
    <name type="common">Black yeast</name>
    <name type="synonym">Pullularia pullulans</name>
    <dbReference type="NCBI Taxonomy" id="5580"/>
    <lineage>
        <taxon>Eukaryota</taxon>
        <taxon>Fungi</taxon>
        <taxon>Dikarya</taxon>
        <taxon>Ascomycota</taxon>
        <taxon>Pezizomycotina</taxon>
        <taxon>Dothideomycetes</taxon>
        <taxon>Dothideomycetidae</taxon>
        <taxon>Dothideales</taxon>
        <taxon>Saccotheciaceae</taxon>
        <taxon>Aureobasidium</taxon>
    </lineage>
</organism>
<feature type="compositionally biased region" description="Low complexity" evidence="1">
    <location>
        <begin position="164"/>
        <end position="174"/>
    </location>
</feature>
<protein>
    <submittedName>
        <fullName evidence="2">Uncharacterized protein</fullName>
    </submittedName>
</protein>
<dbReference type="EMBL" id="QZBN01000696">
    <property type="protein sequence ID" value="THZ37969.1"/>
    <property type="molecule type" value="Genomic_DNA"/>
</dbReference>
<evidence type="ECO:0000256" key="1">
    <source>
        <dbReference type="SAM" id="MobiDB-lite"/>
    </source>
</evidence>
<feature type="compositionally biased region" description="Polar residues" evidence="1">
    <location>
        <begin position="183"/>
        <end position="199"/>
    </location>
</feature>
<gene>
    <name evidence="2" type="ORF">D6C90_06548</name>
</gene>
<feature type="compositionally biased region" description="Basic and acidic residues" evidence="1">
    <location>
        <begin position="266"/>
        <end position="284"/>
    </location>
</feature>
<evidence type="ECO:0000313" key="3">
    <source>
        <dbReference type="Proteomes" id="UP000310121"/>
    </source>
</evidence>
<dbReference type="GO" id="GO:0000462">
    <property type="term" value="P:maturation of SSU-rRNA from tricistronic rRNA transcript (SSU-rRNA, 5.8S rRNA, LSU-rRNA)"/>
    <property type="evidence" value="ECO:0007669"/>
    <property type="project" value="TreeGrafter"/>
</dbReference>
<feature type="compositionally biased region" description="Basic and acidic residues" evidence="1">
    <location>
        <begin position="326"/>
        <end position="336"/>
    </location>
</feature>
<dbReference type="GO" id="GO:0032040">
    <property type="term" value="C:small-subunit processome"/>
    <property type="evidence" value="ECO:0007669"/>
    <property type="project" value="TreeGrafter"/>
</dbReference>
<dbReference type="Proteomes" id="UP000310121">
    <property type="component" value="Unassembled WGS sequence"/>
</dbReference>
<dbReference type="PANTHER" id="PTHR13237:SF9">
    <property type="entry name" value="NEUROGUIDIN"/>
    <property type="match status" value="1"/>
</dbReference>
<dbReference type="InterPro" id="IPR007146">
    <property type="entry name" value="Sas10/Utp3/C1D"/>
</dbReference>
<feature type="region of interest" description="Disordered" evidence="1">
    <location>
        <begin position="141"/>
        <end position="383"/>
    </location>
</feature>
<feature type="compositionally biased region" description="Polar residues" evidence="1">
    <location>
        <begin position="252"/>
        <end position="263"/>
    </location>
</feature>
<dbReference type="PANTHER" id="PTHR13237">
    <property type="entry name" value="SOMETHING ABOUT SILENCING PROTEIN 10-RELATED"/>
    <property type="match status" value="1"/>
</dbReference>
<evidence type="ECO:0000313" key="2">
    <source>
        <dbReference type="EMBL" id="THZ37969.1"/>
    </source>
</evidence>
<sequence>MVQSSQLFDKTRPLSKATMDTSIASILPGLTSSLESAIPALPTSDSILPPANGITLLDAKNELFLSYLQTLALRNLAVIRSAKHGKTNAGDLDAQLVKDLVKHRVYLEKGVRPLEDRLKYQIDKVVRAAEDEARGAVQKAAIAKQATSAPKNNEDSDDDDDSASDSASEANSDDGLAFRPNPGNLTRPTDSTEAPTSSRGAEATNDGIYRPPRINATTMPAPPSPRREKGDRKPMRSNTIDEYVADELSGAPTAQPSIGSTITAGGRRDKSARERKEEAERTAYEESNLVRLPKESKKERAKKDGRNNRGGFGGEEFDLLGQGISRIERLTKKGERSGAGGVGGALERSRKRKVDDNDGVRGGAGGDIGREFERRKKRAMRRN</sequence>
<dbReference type="AlphaFoldDB" id="A0A4S9UHH7"/>
<comment type="caution">
    <text evidence="2">The sequence shown here is derived from an EMBL/GenBank/DDBJ whole genome shotgun (WGS) entry which is preliminary data.</text>
</comment>
<dbReference type="Pfam" id="PF04000">
    <property type="entry name" value="Sas10_Utp3"/>
    <property type="match status" value="1"/>
</dbReference>
<accession>A0A4S9UHH7</accession>
<name>A0A4S9UHH7_AURPU</name>